<name>A0ABC8XPC3_9POAL</name>
<dbReference type="InterPro" id="IPR036047">
    <property type="entry name" value="F-box-like_dom_sf"/>
</dbReference>
<gene>
    <name evidence="2" type="ORF">URODEC1_LOCUS25522</name>
</gene>
<dbReference type="PROSITE" id="PS50181">
    <property type="entry name" value="FBOX"/>
    <property type="match status" value="1"/>
</dbReference>
<dbReference type="PANTHER" id="PTHR34591">
    <property type="entry name" value="OS03G0653100 PROTEIN-RELATED"/>
    <property type="match status" value="1"/>
</dbReference>
<evidence type="ECO:0000259" key="1">
    <source>
        <dbReference type="PROSITE" id="PS50181"/>
    </source>
</evidence>
<dbReference type="EMBL" id="OZ075125">
    <property type="protein sequence ID" value="CAL4928970.1"/>
    <property type="molecule type" value="Genomic_DNA"/>
</dbReference>
<reference evidence="2" key="1">
    <citation type="submission" date="2024-10" db="EMBL/GenBank/DDBJ databases">
        <authorList>
            <person name="Ryan C."/>
        </authorList>
    </citation>
    <scope>NUCLEOTIDE SEQUENCE [LARGE SCALE GENOMIC DNA]</scope>
</reference>
<dbReference type="SMART" id="SM00256">
    <property type="entry name" value="FBOX"/>
    <property type="match status" value="1"/>
</dbReference>
<dbReference type="Proteomes" id="UP001497457">
    <property type="component" value="Chromosome 15b"/>
</dbReference>
<organism evidence="2 3">
    <name type="scientific">Urochloa decumbens</name>
    <dbReference type="NCBI Taxonomy" id="240449"/>
    <lineage>
        <taxon>Eukaryota</taxon>
        <taxon>Viridiplantae</taxon>
        <taxon>Streptophyta</taxon>
        <taxon>Embryophyta</taxon>
        <taxon>Tracheophyta</taxon>
        <taxon>Spermatophyta</taxon>
        <taxon>Magnoliopsida</taxon>
        <taxon>Liliopsida</taxon>
        <taxon>Poales</taxon>
        <taxon>Poaceae</taxon>
        <taxon>PACMAD clade</taxon>
        <taxon>Panicoideae</taxon>
        <taxon>Panicodae</taxon>
        <taxon>Paniceae</taxon>
        <taxon>Melinidinae</taxon>
        <taxon>Urochloa</taxon>
    </lineage>
</organism>
<dbReference type="InterPro" id="IPR001810">
    <property type="entry name" value="F-box_dom"/>
</dbReference>
<dbReference type="Gene3D" id="1.20.1280.50">
    <property type="match status" value="1"/>
</dbReference>
<sequence length="381" mass="42565">MDLVPNDVLAAVLQRLAPRSLAVSRCVCRGWRAIIDARCVLPRDLLPVSLGGMFVSLALEPAPPEFFARPSSMVLAAAARLQDYVDTAEGIPHIINCCNGLLLLDGRIVNPATQHTASDDQAEWPPSPYSMPVYSSRTGTWETRHFVREGAAAGTIADVKSAKEPVYRHAVYWHETLYVHCRSDFIMRITLLPDTNKYQVIKLPAGINASVYDQLYLGKSKKGVHCALVDNDDYRLQVLFLSEFGGNIEWISKYDIDLRALVAHLSRNNCIPGPWTLLQDGNSPGVEVGENPQWDSDNDNVLDIEEEDRGEKCRFFECSISIFGFHPFKEVVFLFLSNERVVACHLKSSKIQDLGQLVVDYRGDVIDTAFVYTPCRMGDLC</sequence>
<dbReference type="SUPFAM" id="SSF81383">
    <property type="entry name" value="F-box domain"/>
    <property type="match status" value="1"/>
</dbReference>
<evidence type="ECO:0000313" key="2">
    <source>
        <dbReference type="EMBL" id="CAL4928970.1"/>
    </source>
</evidence>
<dbReference type="PANTHER" id="PTHR34591:SF58">
    <property type="entry name" value="F-BOX DOMAIN-CONTAINING PROTEIN"/>
    <property type="match status" value="1"/>
</dbReference>
<protein>
    <recommendedName>
        <fullName evidence="1">F-box domain-containing protein</fullName>
    </recommendedName>
</protein>
<proteinExistence type="predicted"/>
<accession>A0ABC8XPC3</accession>
<dbReference type="AlphaFoldDB" id="A0ABC8XPC3"/>
<evidence type="ECO:0000313" key="3">
    <source>
        <dbReference type="Proteomes" id="UP001497457"/>
    </source>
</evidence>
<keyword evidence="3" id="KW-1185">Reference proteome</keyword>
<feature type="domain" description="F-box" evidence="1">
    <location>
        <begin position="1"/>
        <end position="45"/>
    </location>
</feature>
<dbReference type="Pfam" id="PF00646">
    <property type="entry name" value="F-box"/>
    <property type="match status" value="1"/>
</dbReference>